<keyword evidence="7" id="KW-1185">Reference proteome</keyword>
<dbReference type="OrthoDB" id="9814005at2"/>
<dbReference type="Gene3D" id="3.40.50.10490">
    <property type="entry name" value="Glucose-6-phosphate isomerase like protein, domain 1"/>
    <property type="match status" value="1"/>
</dbReference>
<dbReference type="GO" id="GO:0097367">
    <property type="term" value="F:carbohydrate derivative binding"/>
    <property type="evidence" value="ECO:0007669"/>
    <property type="project" value="InterPro"/>
</dbReference>
<dbReference type="InterPro" id="IPR047640">
    <property type="entry name" value="RpiR-like"/>
</dbReference>
<dbReference type="AlphaFoldDB" id="A0A5B9DV57"/>
<proteinExistence type="predicted"/>
<name>A0A5B9DV57_9HYPH</name>
<dbReference type="GO" id="GO:0003700">
    <property type="term" value="F:DNA-binding transcription factor activity"/>
    <property type="evidence" value="ECO:0007669"/>
    <property type="project" value="InterPro"/>
</dbReference>
<feature type="domain" description="HTH rpiR-type" evidence="4">
    <location>
        <begin position="21"/>
        <end position="97"/>
    </location>
</feature>
<dbReference type="PROSITE" id="PS51464">
    <property type="entry name" value="SIS"/>
    <property type="match status" value="1"/>
</dbReference>
<dbReference type="PROSITE" id="PS51071">
    <property type="entry name" value="HTH_RPIR"/>
    <property type="match status" value="1"/>
</dbReference>
<evidence type="ECO:0000259" key="4">
    <source>
        <dbReference type="PROSITE" id="PS51071"/>
    </source>
</evidence>
<dbReference type="SUPFAM" id="SSF46689">
    <property type="entry name" value="Homeodomain-like"/>
    <property type="match status" value="1"/>
</dbReference>
<dbReference type="Proteomes" id="UP000321062">
    <property type="component" value="Chromosome"/>
</dbReference>
<reference evidence="6 7" key="1">
    <citation type="journal article" date="2015" name="Int. J. Syst. Evol. Microbiol.">
        <title>Youhaiella tibetensis gen. nov., sp. nov., isolated from subsurface sediment.</title>
        <authorList>
            <person name="Wang Y.X."/>
            <person name="Huang F.Q."/>
            <person name="Nogi Y."/>
            <person name="Pang S.J."/>
            <person name="Wang P.K."/>
            <person name="Lv J."/>
        </authorList>
    </citation>
    <scope>NUCLEOTIDE SEQUENCE [LARGE SCALE GENOMIC DNA]</scope>
    <source>
        <strain evidence="7">fig4</strain>
    </source>
</reference>
<evidence type="ECO:0000313" key="6">
    <source>
        <dbReference type="EMBL" id="QEE22328.1"/>
    </source>
</evidence>
<dbReference type="RefSeq" id="WP_049706857.1">
    <property type="nucleotide sequence ID" value="NZ_BMFM01000001.1"/>
</dbReference>
<sequence length="285" mass="30341">MSTPSNDTQTPEESAAPRDFGALRTLIAARWQSLPRRLTQVATYALDNPDEIAFGTAAGIAAKAEVQPSTLVRFSQALGYQGFSDLQDVFRSRLRDKVPSYDERLAQLREHGLAGSKAGLVMAGFLDAAERSVADYRAKLDPEALDRAVEVLARAETIYLIGLRRSFPITSYMAYAMGKLGIRHILVDGIAGLGSEQASFIGARDAVLAISFTPYASDTVALANAALAQGASMVSITDSPFSPIAGNAQVCLEIVEANFEGFRSMTATMALAMALSVAVAGRRGE</sequence>
<evidence type="ECO:0000256" key="2">
    <source>
        <dbReference type="ARBA" id="ARBA00023125"/>
    </source>
</evidence>
<dbReference type="KEGG" id="yti:FNA67_20135"/>
<dbReference type="PANTHER" id="PTHR30514">
    <property type="entry name" value="GLUCOKINASE"/>
    <property type="match status" value="1"/>
</dbReference>
<keyword evidence="1" id="KW-0805">Transcription regulation</keyword>
<evidence type="ECO:0000256" key="3">
    <source>
        <dbReference type="ARBA" id="ARBA00023163"/>
    </source>
</evidence>
<dbReference type="InterPro" id="IPR000281">
    <property type="entry name" value="HTH_RpiR"/>
</dbReference>
<dbReference type="InterPro" id="IPR001347">
    <property type="entry name" value="SIS_dom"/>
</dbReference>
<dbReference type="PANTHER" id="PTHR30514:SF20">
    <property type="entry name" value="TRANSCRIPTIONAL REGULATOR"/>
    <property type="match status" value="1"/>
</dbReference>
<protein>
    <submittedName>
        <fullName evidence="6">MurR/RpiR family transcriptional regulator</fullName>
    </submittedName>
</protein>
<dbReference type="InterPro" id="IPR036388">
    <property type="entry name" value="WH-like_DNA-bd_sf"/>
</dbReference>
<evidence type="ECO:0000259" key="5">
    <source>
        <dbReference type="PROSITE" id="PS51464"/>
    </source>
</evidence>
<keyword evidence="3" id="KW-0804">Transcription</keyword>
<dbReference type="Gene3D" id="1.10.10.10">
    <property type="entry name" value="Winged helix-like DNA-binding domain superfamily/Winged helix DNA-binding domain"/>
    <property type="match status" value="1"/>
</dbReference>
<organism evidence="6 7">
    <name type="scientific">Paradevosia tibetensis</name>
    <dbReference type="NCBI Taxonomy" id="1447062"/>
    <lineage>
        <taxon>Bacteria</taxon>
        <taxon>Pseudomonadati</taxon>
        <taxon>Pseudomonadota</taxon>
        <taxon>Alphaproteobacteria</taxon>
        <taxon>Hyphomicrobiales</taxon>
        <taxon>Devosiaceae</taxon>
        <taxon>Paradevosia</taxon>
    </lineage>
</organism>
<dbReference type="Pfam" id="PF01380">
    <property type="entry name" value="SIS"/>
    <property type="match status" value="1"/>
</dbReference>
<dbReference type="InterPro" id="IPR046348">
    <property type="entry name" value="SIS_dom_sf"/>
</dbReference>
<dbReference type="InterPro" id="IPR009057">
    <property type="entry name" value="Homeodomain-like_sf"/>
</dbReference>
<dbReference type="GO" id="GO:1901135">
    <property type="term" value="P:carbohydrate derivative metabolic process"/>
    <property type="evidence" value="ECO:0007669"/>
    <property type="project" value="InterPro"/>
</dbReference>
<accession>A0A5B9DV57</accession>
<keyword evidence="2" id="KW-0238">DNA-binding</keyword>
<dbReference type="CDD" id="cd05013">
    <property type="entry name" value="SIS_RpiR"/>
    <property type="match status" value="1"/>
</dbReference>
<dbReference type="Pfam" id="PF01418">
    <property type="entry name" value="HTH_6"/>
    <property type="match status" value="1"/>
</dbReference>
<gene>
    <name evidence="6" type="ORF">FNA67_20135</name>
</gene>
<dbReference type="GO" id="GO:0003677">
    <property type="term" value="F:DNA binding"/>
    <property type="evidence" value="ECO:0007669"/>
    <property type="project" value="UniProtKB-KW"/>
</dbReference>
<dbReference type="SUPFAM" id="SSF53697">
    <property type="entry name" value="SIS domain"/>
    <property type="match status" value="1"/>
</dbReference>
<evidence type="ECO:0000256" key="1">
    <source>
        <dbReference type="ARBA" id="ARBA00023015"/>
    </source>
</evidence>
<feature type="domain" description="SIS" evidence="5">
    <location>
        <begin position="148"/>
        <end position="285"/>
    </location>
</feature>
<dbReference type="EMBL" id="CP041690">
    <property type="protein sequence ID" value="QEE22328.1"/>
    <property type="molecule type" value="Genomic_DNA"/>
</dbReference>
<evidence type="ECO:0000313" key="7">
    <source>
        <dbReference type="Proteomes" id="UP000321062"/>
    </source>
</evidence>
<dbReference type="InterPro" id="IPR035472">
    <property type="entry name" value="RpiR-like_SIS"/>
</dbReference>